<keyword evidence="4" id="KW-0012">Acyltransferase</keyword>
<reference evidence="7" key="1">
    <citation type="submission" date="2020-12" db="EMBL/GenBank/DDBJ databases">
        <title>Hymenobacter sp.</title>
        <authorList>
            <person name="Kim M.K."/>
        </authorList>
    </citation>
    <scope>NUCLEOTIDE SEQUENCE [LARGE SCALE GENOMIC DNA]</scope>
    <source>
        <strain evidence="7">BT325</strain>
    </source>
</reference>
<dbReference type="InterPro" id="IPR014710">
    <property type="entry name" value="RmlC-like_jellyroll"/>
</dbReference>
<dbReference type="SUPFAM" id="SSF51161">
    <property type="entry name" value="Trimeric LpxA-like enzymes"/>
    <property type="match status" value="1"/>
</dbReference>
<dbReference type="InterPro" id="IPR050179">
    <property type="entry name" value="Trans_hexapeptide_repeat"/>
</dbReference>
<comment type="similarity">
    <text evidence="1">Belongs to the transferase hexapeptide repeat family.</text>
</comment>
<comment type="caution">
    <text evidence="6">The sequence shown here is derived from an EMBL/GenBank/DDBJ whole genome shotgun (WGS) entry which is preliminary data.</text>
</comment>
<dbReference type="Proteomes" id="UP000620670">
    <property type="component" value="Unassembled WGS sequence"/>
</dbReference>
<evidence type="ECO:0000259" key="5">
    <source>
        <dbReference type="Pfam" id="PF05523"/>
    </source>
</evidence>
<dbReference type="Gene3D" id="2.160.10.10">
    <property type="entry name" value="Hexapeptide repeat proteins"/>
    <property type="match status" value="1"/>
</dbReference>
<organism evidence="6 7">
    <name type="scientific">Microvirga splendida</name>
    <dbReference type="NCBI Taxonomy" id="2795727"/>
    <lineage>
        <taxon>Bacteria</taxon>
        <taxon>Pseudomonadati</taxon>
        <taxon>Pseudomonadota</taxon>
        <taxon>Alphaproteobacteria</taxon>
        <taxon>Hyphomicrobiales</taxon>
        <taxon>Methylobacteriaceae</taxon>
        <taxon>Microvirga</taxon>
    </lineage>
</organism>
<dbReference type="PROSITE" id="PS00101">
    <property type="entry name" value="HEXAPEP_TRANSFERASES"/>
    <property type="match status" value="1"/>
</dbReference>
<dbReference type="Pfam" id="PF05523">
    <property type="entry name" value="FdtA"/>
    <property type="match status" value="1"/>
</dbReference>
<keyword evidence="7" id="KW-1185">Reference proteome</keyword>
<dbReference type="PANTHER" id="PTHR43300">
    <property type="entry name" value="ACETYLTRANSFERASE"/>
    <property type="match status" value="1"/>
</dbReference>
<dbReference type="CDD" id="cd03358">
    <property type="entry name" value="LbH_WxcM_N_like"/>
    <property type="match status" value="1"/>
</dbReference>
<dbReference type="InterPro" id="IPR018357">
    <property type="entry name" value="Hexapep_transf_CS"/>
</dbReference>
<feature type="domain" description="Sugar 3,4-ketoisomerase QdtA cupin" evidence="5">
    <location>
        <begin position="195"/>
        <end position="322"/>
    </location>
</feature>
<protein>
    <submittedName>
        <fullName evidence="6">WxcM-like domain-containing protein</fullName>
    </submittedName>
</protein>
<dbReference type="PANTHER" id="PTHR43300:SF4">
    <property type="entry name" value="ACYL-[ACYL-CARRIER-PROTEIN]--UDP-N-ACETYLGLUCOSAMINE O-ACYLTRANSFERASE"/>
    <property type="match status" value="1"/>
</dbReference>
<evidence type="ECO:0000256" key="4">
    <source>
        <dbReference type="ARBA" id="ARBA00023315"/>
    </source>
</evidence>
<evidence type="ECO:0000256" key="3">
    <source>
        <dbReference type="ARBA" id="ARBA00022737"/>
    </source>
</evidence>
<dbReference type="InterPro" id="IPR008894">
    <property type="entry name" value="QdtA_cupin_dom"/>
</dbReference>
<gene>
    <name evidence="6" type="ORF">JAO75_20790</name>
</gene>
<evidence type="ECO:0000313" key="6">
    <source>
        <dbReference type="EMBL" id="MBJ6127842.1"/>
    </source>
</evidence>
<evidence type="ECO:0000256" key="2">
    <source>
        <dbReference type="ARBA" id="ARBA00022679"/>
    </source>
</evidence>
<dbReference type="InterPro" id="IPR001451">
    <property type="entry name" value="Hexapep"/>
</dbReference>
<dbReference type="Gene3D" id="2.60.120.10">
    <property type="entry name" value="Jelly Rolls"/>
    <property type="match status" value="1"/>
</dbReference>
<keyword evidence="3" id="KW-0677">Repeat</keyword>
<proteinExistence type="inferred from homology"/>
<dbReference type="SUPFAM" id="SSF51182">
    <property type="entry name" value="RmlC-like cupins"/>
    <property type="match status" value="1"/>
</dbReference>
<name>A0ABS0Y6A1_9HYPH</name>
<dbReference type="EMBL" id="JAELXT010000032">
    <property type="protein sequence ID" value="MBJ6127842.1"/>
    <property type="molecule type" value="Genomic_DNA"/>
</dbReference>
<sequence length="325" mass="35389">MTEQKPGALPFVHEKGLCESKQVGAGTRIWAFAHVLPGARIGANCNVCDQVFVENDVVVGDDVTIKCGVQLWDGLRVGNRVFIGPNATFTNDMRPRSKIYPEAFLQTVLEDDVSIGANATILPGIRIGRGAMVGAGAVVTRDVPPYATVVGNPAVIIGYQETRSSQATPIERTRVGGAEALGAKIGSRLELGVSNCFIERLPNFSDMRGSLTPLENGKGLPFVPVRNFLVYDVASSRVRGEHAHRECEQFLVAAQGGVSVVVDDGRSRAEIRLSDPSVGLYLPPMVWGIQYKFDRESVLLVMASRPYEADDYIRDYEEFHRLVGQ</sequence>
<dbReference type="CDD" id="cd20292">
    <property type="entry name" value="cupin_QdtA-like"/>
    <property type="match status" value="1"/>
</dbReference>
<accession>A0ABS0Y6A1</accession>
<evidence type="ECO:0000256" key="1">
    <source>
        <dbReference type="ARBA" id="ARBA00007274"/>
    </source>
</evidence>
<evidence type="ECO:0000313" key="7">
    <source>
        <dbReference type="Proteomes" id="UP000620670"/>
    </source>
</evidence>
<dbReference type="Pfam" id="PF00132">
    <property type="entry name" value="Hexapep"/>
    <property type="match status" value="3"/>
</dbReference>
<dbReference type="RefSeq" id="WP_199051061.1">
    <property type="nucleotide sequence ID" value="NZ_JAELXT010000032.1"/>
</dbReference>
<dbReference type="InterPro" id="IPR011051">
    <property type="entry name" value="RmlC_Cupin_sf"/>
</dbReference>
<keyword evidence="2" id="KW-0808">Transferase</keyword>
<dbReference type="InterPro" id="IPR011004">
    <property type="entry name" value="Trimer_LpxA-like_sf"/>
</dbReference>